<protein>
    <submittedName>
        <fullName evidence="1">Uncharacterized protein</fullName>
    </submittedName>
</protein>
<evidence type="ECO:0000313" key="1">
    <source>
        <dbReference type="EMBL" id="TCZ63231.1"/>
    </source>
</evidence>
<comment type="caution">
    <text evidence="1">The sequence shown here is derived from an EMBL/GenBank/DDBJ whole genome shotgun (WGS) entry which is preliminary data.</text>
</comment>
<proteinExistence type="predicted"/>
<accession>A0A4R4DTA9</accession>
<sequence>MQTLSPALPDACPPHPAQGRMLEEIVILGQPSLQQHLDFVRDIVVGGAEIDPRAVWEEWQRVNDIYHELERSEAGLADEAECRDLDPALEPLAEALRADPHFRRTFDTLPTRIALVELDRLVIFQTQVTRQFIDAIRTRLGKRPEPQDLFRLCLPVGPREMPIEIRRAGSHRWTFSSESTDLRFLEAELLRAAQVGGHASFGPVGGVVGLFVGFGSNLLNVVRSDDRMVLHNGYHRACALRAMGITHAPAIVQTVTRRAELAVAATQKVNDDAAFYFKAARPPLLKDFFDPRLSRILPVRRTRKVVEVSFETRVYEVVDQP</sequence>
<dbReference type="AlphaFoldDB" id="A0A4R4DTA9"/>
<dbReference type="OrthoDB" id="8742995at2"/>
<evidence type="ECO:0000313" key="2">
    <source>
        <dbReference type="Proteomes" id="UP000295023"/>
    </source>
</evidence>
<keyword evidence="2" id="KW-1185">Reference proteome</keyword>
<gene>
    <name evidence="1" type="ORF">EXY23_10385</name>
</gene>
<dbReference type="Proteomes" id="UP000295023">
    <property type="component" value="Unassembled WGS sequence"/>
</dbReference>
<organism evidence="1 2">
    <name type="scientific">Roseicella aquatilis</name>
    <dbReference type="NCBI Taxonomy" id="2527868"/>
    <lineage>
        <taxon>Bacteria</taxon>
        <taxon>Pseudomonadati</taxon>
        <taxon>Pseudomonadota</taxon>
        <taxon>Alphaproteobacteria</taxon>
        <taxon>Acetobacterales</taxon>
        <taxon>Roseomonadaceae</taxon>
        <taxon>Roseicella</taxon>
    </lineage>
</organism>
<dbReference type="EMBL" id="SKBM01000008">
    <property type="protein sequence ID" value="TCZ63231.1"/>
    <property type="molecule type" value="Genomic_DNA"/>
</dbReference>
<dbReference type="RefSeq" id="WP_132288115.1">
    <property type="nucleotide sequence ID" value="NZ_SKBM01000008.1"/>
</dbReference>
<reference evidence="1 2" key="1">
    <citation type="submission" date="2019-03" db="EMBL/GenBank/DDBJ databases">
        <title>Paracraurococcus aquatilis NE82 genome sequence.</title>
        <authorList>
            <person name="Zhao Y."/>
            <person name="Du Z."/>
        </authorList>
    </citation>
    <scope>NUCLEOTIDE SEQUENCE [LARGE SCALE GENOMIC DNA]</scope>
    <source>
        <strain evidence="1 2">NE82</strain>
    </source>
</reference>
<name>A0A4R4DTA9_9PROT</name>